<proteinExistence type="predicted"/>
<feature type="compositionally biased region" description="Gly residues" evidence="1">
    <location>
        <begin position="19"/>
        <end position="39"/>
    </location>
</feature>
<dbReference type="RefSeq" id="XP_009548343.1">
    <property type="nucleotide sequence ID" value="XM_009550048.1"/>
</dbReference>
<reference evidence="2 3" key="1">
    <citation type="journal article" date="2012" name="New Phytol.">
        <title>Insight into trade-off between wood decay and parasitism from the genome of a fungal forest pathogen.</title>
        <authorList>
            <person name="Olson A."/>
            <person name="Aerts A."/>
            <person name="Asiegbu F."/>
            <person name="Belbahri L."/>
            <person name="Bouzid O."/>
            <person name="Broberg A."/>
            <person name="Canback B."/>
            <person name="Coutinho P.M."/>
            <person name="Cullen D."/>
            <person name="Dalman K."/>
            <person name="Deflorio G."/>
            <person name="van Diepen L.T."/>
            <person name="Dunand C."/>
            <person name="Duplessis S."/>
            <person name="Durling M."/>
            <person name="Gonthier P."/>
            <person name="Grimwood J."/>
            <person name="Fossdal C.G."/>
            <person name="Hansson D."/>
            <person name="Henrissat B."/>
            <person name="Hietala A."/>
            <person name="Himmelstrand K."/>
            <person name="Hoffmeister D."/>
            <person name="Hogberg N."/>
            <person name="James T.Y."/>
            <person name="Karlsson M."/>
            <person name="Kohler A."/>
            <person name="Kues U."/>
            <person name="Lee Y.H."/>
            <person name="Lin Y.C."/>
            <person name="Lind M."/>
            <person name="Lindquist E."/>
            <person name="Lombard V."/>
            <person name="Lucas S."/>
            <person name="Lunden K."/>
            <person name="Morin E."/>
            <person name="Murat C."/>
            <person name="Park J."/>
            <person name="Raffaello T."/>
            <person name="Rouze P."/>
            <person name="Salamov A."/>
            <person name="Schmutz J."/>
            <person name="Solheim H."/>
            <person name="Stahlberg J."/>
            <person name="Velez H."/>
            <person name="de Vries R.P."/>
            <person name="Wiebenga A."/>
            <person name="Woodward S."/>
            <person name="Yakovlev I."/>
            <person name="Garbelotto M."/>
            <person name="Martin F."/>
            <person name="Grigoriev I.V."/>
            <person name="Stenlid J."/>
        </authorList>
    </citation>
    <scope>NUCLEOTIDE SEQUENCE [LARGE SCALE GENOMIC DNA]</scope>
    <source>
        <strain evidence="2 3">TC 32-1</strain>
    </source>
</reference>
<evidence type="ECO:0000313" key="2">
    <source>
        <dbReference type="EMBL" id="ETW79794.1"/>
    </source>
</evidence>
<gene>
    <name evidence="2" type="ORF">HETIRDRAFT_452881</name>
</gene>
<organism evidence="2 3">
    <name type="scientific">Heterobasidion irregulare (strain TC 32-1)</name>
    <dbReference type="NCBI Taxonomy" id="747525"/>
    <lineage>
        <taxon>Eukaryota</taxon>
        <taxon>Fungi</taxon>
        <taxon>Dikarya</taxon>
        <taxon>Basidiomycota</taxon>
        <taxon>Agaricomycotina</taxon>
        <taxon>Agaricomycetes</taxon>
        <taxon>Russulales</taxon>
        <taxon>Bondarzewiaceae</taxon>
        <taxon>Heterobasidion</taxon>
        <taxon>Heterobasidion annosum species complex</taxon>
    </lineage>
</organism>
<evidence type="ECO:0000313" key="3">
    <source>
        <dbReference type="Proteomes" id="UP000030671"/>
    </source>
</evidence>
<dbReference type="HOGENOM" id="CLU_760879_0_0_1"/>
<feature type="region of interest" description="Disordered" evidence="1">
    <location>
        <begin position="15"/>
        <end position="53"/>
    </location>
</feature>
<sequence length="364" mass="39042">MPVLFSPTFALPIDSSSGDGAGSAGDYGGTGSGHSGGSNGDKDAGNDRAAGSLPTRSCKVSVWTRTSGGDATSLTGSVPEVADWLLLRVCAVVRACHAFRQTHGEIRKRQAQARSGPTVAVDAVVGEVMRLQGGRASEASLQDDARPATNQNQAKRQPQSKGRIRLLEFRRLTQAHRRSGDRRRSLTLSPSSVLQQGRERRARCSYAAARGDAACFESPEVLRATLVGREGDQNGRTAGTHTRPLKKGEQRKTVRQAVYNGRRYSKRSMATSAGKHIDSAAQAASCRVQNTRTVRVPDMADRQANRVGSQAMSRQAVGQLSPYAHVSCIYNVHAPVVPTSQDFNLTSIHRHGLAHAARRTPTRA</sequence>
<dbReference type="AlphaFoldDB" id="W4K253"/>
<dbReference type="EMBL" id="KI925460">
    <property type="protein sequence ID" value="ETW79794.1"/>
    <property type="molecule type" value="Genomic_DNA"/>
</dbReference>
<dbReference type="Proteomes" id="UP000030671">
    <property type="component" value="Unassembled WGS sequence"/>
</dbReference>
<evidence type="ECO:0000256" key="1">
    <source>
        <dbReference type="SAM" id="MobiDB-lite"/>
    </source>
</evidence>
<dbReference type="KEGG" id="hir:HETIRDRAFT_452881"/>
<protein>
    <submittedName>
        <fullName evidence="2">Uncharacterized protein</fullName>
    </submittedName>
</protein>
<accession>W4K253</accession>
<keyword evidence="3" id="KW-1185">Reference proteome</keyword>
<name>W4K253_HETIT</name>
<feature type="compositionally biased region" description="Polar residues" evidence="1">
    <location>
        <begin position="186"/>
        <end position="195"/>
    </location>
</feature>
<dbReference type="InParanoid" id="W4K253"/>
<feature type="region of interest" description="Disordered" evidence="1">
    <location>
        <begin position="135"/>
        <end position="200"/>
    </location>
</feature>
<dbReference type="GeneID" id="20676308"/>
<feature type="compositionally biased region" description="Polar residues" evidence="1">
    <location>
        <begin position="148"/>
        <end position="160"/>
    </location>
</feature>